<accession>A0ACB7TEW7</accession>
<dbReference type="EMBL" id="CM023481">
    <property type="protein sequence ID" value="KAH6945503.1"/>
    <property type="molecule type" value="Genomic_DNA"/>
</dbReference>
<name>A0ACB7TEW7_HYAAI</name>
<dbReference type="Proteomes" id="UP000821845">
    <property type="component" value="Chromosome 1"/>
</dbReference>
<organism evidence="1 2">
    <name type="scientific">Hyalomma asiaticum</name>
    <name type="common">Tick</name>
    <dbReference type="NCBI Taxonomy" id="266040"/>
    <lineage>
        <taxon>Eukaryota</taxon>
        <taxon>Metazoa</taxon>
        <taxon>Ecdysozoa</taxon>
        <taxon>Arthropoda</taxon>
        <taxon>Chelicerata</taxon>
        <taxon>Arachnida</taxon>
        <taxon>Acari</taxon>
        <taxon>Parasitiformes</taxon>
        <taxon>Ixodida</taxon>
        <taxon>Ixodoidea</taxon>
        <taxon>Ixodidae</taxon>
        <taxon>Hyalomminae</taxon>
        <taxon>Hyalomma</taxon>
    </lineage>
</organism>
<evidence type="ECO:0000313" key="1">
    <source>
        <dbReference type="EMBL" id="KAH6945503.1"/>
    </source>
</evidence>
<reference evidence="1" key="1">
    <citation type="submission" date="2020-05" db="EMBL/GenBank/DDBJ databases">
        <title>Large-scale comparative analyses of tick genomes elucidate their genetic diversity and vector capacities.</title>
        <authorList>
            <person name="Jia N."/>
            <person name="Wang J."/>
            <person name="Shi W."/>
            <person name="Du L."/>
            <person name="Sun Y."/>
            <person name="Zhan W."/>
            <person name="Jiang J."/>
            <person name="Wang Q."/>
            <person name="Zhang B."/>
            <person name="Ji P."/>
            <person name="Sakyi L.B."/>
            <person name="Cui X."/>
            <person name="Yuan T."/>
            <person name="Jiang B."/>
            <person name="Yang W."/>
            <person name="Lam T.T.-Y."/>
            <person name="Chang Q."/>
            <person name="Ding S."/>
            <person name="Wang X."/>
            <person name="Zhu J."/>
            <person name="Ruan X."/>
            <person name="Zhao L."/>
            <person name="Wei J."/>
            <person name="Que T."/>
            <person name="Du C."/>
            <person name="Cheng J."/>
            <person name="Dai P."/>
            <person name="Han X."/>
            <person name="Huang E."/>
            <person name="Gao Y."/>
            <person name="Liu J."/>
            <person name="Shao H."/>
            <person name="Ye R."/>
            <person name="Li L."/>
            <person name="Wei W."/>
            <person name="Wang X."/>
            <person name="Wang C."/>
            <person name="Yang T."/>
            <person name="Huo Q."/>
            <person name="Li W."/>
            <person name="Guo W."/>
            <person name="Chen H."/>
            <person name="Zhou L."/>
            <person name="Ni X."/>
            <person name="Tian J."/>
            <person name="Zhou Y."/>
            <person name="Sheng Y."/>
            <person name="Liu T."/>
            <person name="Pan Y."/>
            <person name="Xia L."/>
            <person name="Li J."/>
            <person name="Zhao F."/>
            <person name="Cao W."/>
        </authorList>
    </citation>
    <scope>NUCLEOTIDE SEQUENCE</scope>
    <source>
        <strain evidence="1">Hyas-2018</strain>
    </source>
</reference>
<gene>
    <name evidence="1" type="ORF">HPB50_008793</name>
</gene>
<comment type="caution">
    <text evidence="1">The sequence shown here is derived from an EMBL/GenBank/DDBJ whole genome shotgun (WGS) entry which is preliminary data.</text>
</comment>
<protein>
    <submittedName>
        <fullName evidence="1">Uncharacterized protein</fullName>
    </submittedName>
</protein>
<evidence type="ECO:0000313" key="2">
    <source>
        <dbReference type="Proteomes" id="UP000821845"/>
    </source>
</evidence>
<keyword evidence="2" id="KW-1185">Reference proteome</keyword>
<proteinExistence type="predicted"/>
<sequence length="103" mass="11658">MTSAVRLQEVRGNVRASVSRNIMLQKPDADARTVHERVSFLKIKEAEIRHPDMDIRNIIEKEAVDDGTRECCRISVLLCSCTRLLMLSLPFQGVKSFSTVNLV</sequence>